<dbReference type="EMBL" id="MFJD01000006">
    <property type="protein sequence ID" value="OGG03791.1"/>
    <property type="molecule type" value="Genomic_DNA"/>
</dbReference>
<comment type="caution">
    <text evidence="2">The sequence shown here is derived from an EMBL/GenBank/DDBJ whole genome shotgun (WGS) entry which is preliminary data.</text>
</comment>
<keyword evidence="1" id="KW-0175">Coiled coil</keyword>
<evidence type="ECO:0000313" key="3">
    <source>
        <dbReference type="Proteomes" id="UP000178448"/>
    </source>
</evidence>
<evidence type="ECO:0000313" key="2">
    <source>
        <dbReference type="EMBL" id="OGG03791.1"/>
    </source>
</evidence>
<accession>A0A1F5YU96</accession>
<evidence type="ECO:0000256" key="1">
    <source>
        <dbReference type="SAM" id="Coils"/>
    </source>
</evidence>
<dbReference type="Proteomes" id="UP000178448">
    <property type="component" value="Unassembled WGS sequence"/>
</dbReference>
<feature type="coiled-coil region" evidence="1">
    <location>
        <begin position="37"/>
        <end position="64"/>
    </location>
</feature>
<dbReference type="STRING" id="1798374.A2Z33_04885"/>
<evidence type="ECO:0008006" key="4">
    <source>
        <dbReference type="Google" id="ProtNLM"/>
    </source>
</evidence>
<dbReference type="AlphaFoldDB" id="A0A1F5YU96"/>
<name>A0A1F5YU96_9BACT</name>
<sequence>MSRIYRFFQSTLIVITILLLGLQFLLSNGLVTAGDELAETDKHISALQEENELLKQQLAVASSLAALGRKAEELGFIPNPNYMTVETDQPVAIR</sequence>
<proteinExistence type="predicted"/>
<organism evidence="2 3">
    <name type="scientific">Candidatus Gottesmanbacteria bacterium RBG_16_52_11</name>
    <dbReference type="NCBI Taxonomy" id="1798374"/>
    <lineage>
        <taxon>Bacteria</taxon>
        <taxon>Candidatus Gottesmaniibacteriota</taxon>
    </lineage>
</organism>
<protein>
    <recommendedName>
        <fullName evidence="4">Cell division protein FtsL</fullName>
    </recommendedName>
</protein>
<gene>
    <name evidence="2" type="ORF">A2Z33_04885</name>
</gene>
<reference evidence="2 3" key="1">
    <citation type="journal article" date="2016" name="Nat. Commun.">
        <title>Thousands of microbial genomes shed light on interconnected biogeochemical processes in an aquifer system.</title>
        <authorList>
            <person name="Anantharaman K."/>
            <person name="Brown C.T."/>
            <person name="Hug L.A."/>
            <person name="Sharon I."/>
            <person name="Castelle C.J."/>
            <person name="Probst A.J."/>
            <person name="Thomas B.C."/>
            <person name="Singh A."/>
            <person name="Wilkins M.J."/>
            <person name="Karaoz U."/>
            <person name="Brodie E.L."/>
            <person name="Williams K.H."/>
            <person name="Hubbard S.S."/>
            <person name="Banfield J.F."/>
        </authorList>
    </citation>
    <scope>NUCLEOTIDE SEQUENCE [LARGE SCALE GENOMIC DNA]</scope>
</reference>